<dbReference type="Proteomes" id="UP001302367">
    <property type="component" value="Chromosome 9"/>
</dbReference>
<gene>
    <name evidence="2" type="ORF">CB0940_10935</name>
    <name evidence="3" type="ORF">RHO25_012385</name>
</gene>
<evidence type="ECO:0000313" key="3">
    <source>
        <dbReference type="EMBL" id="WPB07723.1"/>
    </source>
</evidence>
<dbReference type="AlphaFoldDB" id="A0A2G5HCY4"/>
<evidence type="ECO:0000313" key="2">
    <source>
        <dbReference type="EMBL" id="PIA90407.1"/>
    </source>
</evidence>
<feature type="compositionally biased region" description="Acidic residues" evidence="1">
    <location>
        <begin position="60"/>
        <end position="69"/>
    </location>
</feature>
<feature type="region of interest" description="Disordered" evidence="1">
    <location>
        <begin position="34"/>
        <end position="84"/>
    </location>
</feature>
<name>A0A2G5HCY4_CERBT</name>
<accession>A0A2G5HCY4</accession>
<organism evidence="2 4">
    <name type="scientific">Cercospora beticola</name>
    <name type="common">Sugarbeet leaf spot fungus</name>
    <dbReference type="NCBI Taxonomy" id="122368"/>
    <lineage>
        <taxon>Eukaryota</taxon>
        <taxon>Fungi</taxon>
        <taxon>Dikarya</taxon>
        <taxon>Ascomycota</taxon>
        <taxon>Pezizomycotina</taxon>
        <taxon>Dothideomycetes</taxon>
        <taxon>Dothideomycetidae</taxon>
        <taxon>Mycosphaerellales</taxon>
        <taxon>Mycosphaerellaceae</taxon>
        <taxon>Cercospora</taxon>
    </lineage>
</organism>
<evidence type="ECO:0000313" key="4">
    <source>
        <dbReference type="Proteomes" id="UP000230605"/>
    </source>
</evidence>
<sequence>MLNAQSGTEDYIGNALRQKFAKLKKNATDQYGDFGAAANAAPTPAKKTTKRKSARKEGDEDKEDGEEESAAPKTKKAKTTKKSASAALFSEAIATTHIVLRGRLHLSWPGRGTEDYAANTLRQKFAKMKKASEDSNGNLPTAAPTPAKKTTKRKSAKKEDDEGDDTAAPRARRRRPPRSLLRSSRRITSSALLCRTPYNIHLLALECKSGVTEEAVKDVSDVCGELHLSSLGLEDWPWKEVTTYERDGEEVEEDAWELDFPCVFLHILSVPFVFLLLLPWPALQASQETTRLAKGTQGGLIHADFGERCHLAAFGH</sequence>
<dbReference type="EMBL" id="CP134192">
    <property type="protein sequence ID" value="WPB07723.1"/>
    <property type="molecule type" value="Genomic_DNA"/>
</dbReference>
<feature type="compositionally biased region" description="Low complexity" evidence="1">
    <location>
        <begin position="36"/>
        <end position="46"/>
    </location>
</feature>
<reference evidence="2 4" key="1">
    <citation type="submission" date="2015-10" db="EMBL/GenBank/DDBJ databases">
        <title>The cercosporin biosynthetic gene cluster was horizontally transferred to several fungal lineages and shown to be expanded in Cercospora beticola based on microsynteny with recipient genomes.</title>
        <authorList>
            <person name="De Jonge R."/>
            <person name="Ebert M.K."/>
            <person name="Suttle J.C."/>
            <person name="Jurick Ii W.M."/>
            <person name="Secor G.A."/>
            <person name="Thomma B.P."/>
            <person name="Van De Peer Y."/>
            <person name="Bolton M.D."/>
        </authorList>
    </citation>
    <scope>NUCLEOTIDE SEQUENCE [LARGE SCALE GENOMIC DNA]</scope>
    <source>
        <strain evidence="2 4">09-40</strain>
    </source>
</reference>
<dbReference type="EMBL" id="LKMD01000107">
    <property type="protein sequence ID" value="PIA90407.1"/>
    <property type="molecule type" value="Genomic_DNA"/>
</dbReference>
<protein>
    <submittedName>
        <fullName evidence="2">Uncharacterized protein</fullName>
    </submittedName>
</protein>
<proteinExistence type="predicted"/>
<keyword evidence="5" id="KW-1185">Reference proteome</keyword>
<reference evidence="3 5" key="2">
    <citation type="submission" date="2023-09" db="EMBL/GenBank/DDBJ databases">
        <title>Complete-Gapless Cercospora beticola genome.</title>
        <authorList>
            <person name="Wyatt N.A."/>
            <person name="Spanner R.E."/>
            <person name="Bolton M.D."/>
        </authorList>
    </citation>
    <scope>NUCLEOTIDE SEQUENCE [LARGE SCALE GENOMIC DNA]</scope>
    <source>
        <strain evidence="3">Cb09-40</strain>
    </source>
</reference>
<dbReference type="Proteomes" id="UP000230605">
    <property type="component" value="Chromosome 9"/>
</dbReference>
<evidence type="ECO:0000256" key="1">
    <source>
        <dbReference type="SAM" id="MobiDB-lite"/>
    </source>
</evidence>
<evidence type="ECO:0000313" key="5">
    <source>
        <dbReference type="Proteomes" id="UP001302367"/>
    </source>
</evidence>
<feature type="region of interest" description="Disordered" evidence="1">
    <location>
        <begin position="127"/>
        <end position="183"/>
    </location>
</feature>